<dbReference type="InterPro" id="IPR000504">
    <property type="entry name" value="RRM_dom"/>
</dbReference>
<keyword evidence="1" id="KW-0694">RNA-binding</keyword>
<feature type="domain" description="RRM" evidence="2">
    <location>
        <begin position="34"/>
        <end position="89"/>
    </location>
</feature>
<evidence type="ECO:0000259" key="2">
    <source>
        <dbReference type="Pfam" id="PF00076"/>
    </source>
</evidence>
<name>D7KQK3_ARALL</name>
<keyword evidence="4" id="KW-1185">Reference proteome</keyword>
<dbReference type="EMBL" id="GL348713">
    <property type="protein sequence ID" value="EFH69034.1"/>
    <property type="molecule type" value="Genomic_DNA"/>
</dbReference>
<protein>
    <submittedName>
        <fullName evidence="3">Predicted protein</fullName>
    </submittedName>
</protein>
<gene>
    <name evidence="3" type="ORF">ARALYDRAFT_679106</name>
</gene>
<dbReference type="PANTHER" id="PTHR23236">
    <property type="entry name" value="EUKARYOTIC TRANSLATION INITIATION FACTOR 4B/4H"/>
    <property type="match status" value="1"/>
</dbReference>
<dbReference type="SUPFAM" id="SSF54928">
    <property type="entry name" value="RNA-binding domain, RBD"/>
    <property type="match status" value="1"/>
</dbReference>
<dbReference type="GO" id="GO:0008143">
    <property type="term" value="F:poly(A) binding"/>
    <property type="evidence" value="ECO:0007669"/>
    <property type="project" value="TreeGrafter"/>
</dbReference>
<dbReference type="Proteomes" id="UP000008694">
    <property type="component" value="Unassembled WGS sequence"/>
</dbReference>
<accession>D7KQK3</accession>
<dbReference type="PANTHER" id="PTHR23236:SF103">
    <property type="entry name" value="RNA-BINDING (RRM_RBD_RNP MOTIFS) FAMILY PROTEIN"/>
    <property type="match status" value="1"/>
</dbReference>
<dbReference type="Gene3D" id="3.30.70.330">
    <property type="match status" value="1"/>
</dbReference>
<proteinExistence type="predicted"/>
<sequence>MCMGHVQLNGCSTVCRISVEGYDTSVHAYDLKLALRKHFSSCGEVKNVNVPKDFVRGILKRCAYICIVGEGALEKALQLSGSDVRGWTISVKASPFHIPMCIDPGRALVAVAYLSRQEYRMMVTGYDTSLPELDIQIGLCKHFSTCGEVTGVLIPGDRRTGGLNRFVLSNFPTLFSQVISLANSRLVFVDFLTAKLLLLLWEKAQQTRHENLVDVT</sequence>
<evidence type="ECO:0000313" key="4">
    <source>
        <dbReference type="Proteomes" id="UP000008694"/>
    </source>
</evidence>
<evidence type="ECO:0000313" key="3">
    <source>
        <dbReference type="EMBL" id="EFH69034.1"/>
    </source>
</evidence>
<dbReference type="InterPro" id="IPR012677">
    <property type="entry name" value="Nucleotide-bd_a/b_plait_sf"/>
</dbReference>
<organism evidence="4">
    <name type="scientific">Arabidopsis lyrata subsp. lyrata</name>
    <name type="common">Lyre-leaved rock-cress</name>
    <dbReference type="NCBI Taxonomy" id="81972"/>
    <lineage>
        <taxon>Eukaryota</taxon>
        <taxon>Viridiplantae</taxon>
        <taxon>Streptophyta</taxon>
        <taxon>Embryophyta</taxon>
        <taxon>Tracheophyta</taxon>
        <taxon>Spermatophyta</taxon>
        <taxon>Magnoliopsida</taxon>
        <taxon>eudicotyledons</taxon>
        <taxon>Gunneridae</taxon>
        <taxon>Pentapetalae</taxon>
        <taxon>rosids</taxon>
        <taxon>malvids</taxon>
        <taxon>Brassicales</taxon>
        <taxon>Brassicaceae</taxon>
        <taxon>Camelineae</taxon>
        <taxon>Arabidopsis</taxon>
    </lineage>
</organism>
<dbReference type="InterPro" id="IPR035979">
    <property type="entry name" value="RBD_domain_sf"/>
</dbReference>
<dbReference type="HOGENOM" id="CLU_1279214_0_0_1"/>
<evidence type="ECO:0000256" key="1">
    <source>
        <dbReference type="ARBA" id="ARBA00022884"/>
    </source>
</evidence>
<dbReference type="STRING" id="81972.D7KQK3"/>
<dbReference type="Pfam" id="PF00076">
    <property type="entry name" value="RRM_1"/>
    <property type="match status" value="1"/>
</dbReference>
<dbReference type="Gramene" id="Al_scaffold_0001_1429">
    <property type="protein sequence ID" value="Al_scaffold_0001_1429"/>
    <property type="gene ID" value="Al_scaffold_0001_1429"/>
</dbReference>
<dbReference type="AlphaFoldDB" id="D7KQK3"/>
<reference evidence="4" key="1">
    <citation type="journal article" date="2011" name="Nat. Genet.">
        <title>The Arabidopsis lyrata genome sequence and the basis of rapid genome size change.</title>
        <authorList>
            <person name="Hu T.T."/>
            <person name="Pattyn P."/>
            <person name="Bakker E.G."/>
            <person name="Cao J."/>
            <person name="Cheng J.-F."/>
            <person name="Clark R.M."/>
            <person name="Fahlgren N."/>
            <person name="Fawcett J.A."/>
            <person name="Grimwood J."/>
            <person name="Gundlach H."/>
            <person name="Haberer G."/>
            <person name="Hollister J.D."/>
            <person name="Ossowski S."/>
            <person name="Ottilar R.P."/>
            <person name="Salamov A.A."/>
            <person name="Schneeberger K."/>
            <person name="Spannagl M."/>
            <person name="Wang X."/>
            <person name="Yang L."/>
            <person name="Nasrallah M.E."/>
            <person name="Bergelson J."/>
            <person name="Carrington J.C."/>
            <person name="Gaut B.S."/>
            <person name="Schmutz J."/>
            <person name="Mayer K.F.X."/>
            <person name="Van de Peer Y."/>
            <person name="Grigoriev I.V."/>
            <person name="Nordborg M."/>
            <person name="Weigel D."/>
            <person name="Guo Y.-L."/>
        </authorList>
    </citation>
    <scope>NUCLEOTIDE SEQUENCE [LARGE SCALE GENOMIC DNA]</scope>
    <source>
        <strain evidence="4">cv. MN47</strain>
    </source>
</reference>